<evidence type="ECO:0000313" key="2">
    <source>
        <dbReference type="EMBL" id="RVW02913.1"/>
    </source>
</evidence>
<reference evidence="2 3" key="1">
    <citation type="submission" date="2018-11" db="EMBL/GenBank/DDBJ databases">
        <title>Rhodococcus spongicola sp. nov. and Rhodococcus xishaensis sp. nov. from marine sponges.</title>
        <authorList>
            <person name="Li L."/>
            <person name="Lin H.W."/>
        </authorList>
    </citation>
    <scope>NUCLEOTIDE SEQUENCE [LARGE SCALE GENOMIC DNA]</scope>
    <source>
        <strain evidence="2 3">LHW51113</strain>
    </source>
</reference>
<dbReference type="AlphaFoldDB" id="A0A438AW21"/>
<organism evidence="2 3">
    <name type="scientific">Rhodococcus xishaensis</name>
    <dbReference type="NCBI Taxonomy" id="2487364"/>
    <lineage>
        <taxon>Bacteria</taxon>
        <taxon>Bacillati</taxon>
        <taxon>Actinomycetota</taxon>
        <taxon>Actinomycetes</taxon>
        <taxon>Mycobacteriales</taxon>
        <taxon>Nocardiaceae</taxon>
        <taxon>Rhodococcus</taxon>
    </lineage>
</organism>
<proteinExistence type="predicted"/>
<sequence>MRINAFSKKTRRNATIAAACLGAAAVAAPGIAWAQNPIADSSPEVVAADSVVDSVVTADSQWMEITDSGNAAEGCSMVEVEIPKEKIAAGDLQLLIPENVLTESDLEGKIAEFGDVEVLPGTDAVQRYQLIDGETDTPIATAIC</sequence>
<feature type="chain" id="PRO_5019555491" evidence="1">
    <location>
        <begin position="35"/>
        <end position="144"/>
    </location>
</feature>
<dbReference type="EMBL" id="RKLO01000003">
    <property type="protein sequence ID" value="RVW02913.1"/>
    <property type="molecule type" value="Genomic_DNA"/>
</dbReference>
<dbReference type="RefSeq" id="WP_127953306.1">
    <property type="nucleotide sequence ID" value="NZ_RKLO01000003.1"/>
</dbReference>
<accession>A0A438AW21</accession>
<dbReference type="Proteomes" id="UP000283479">
    <property type="component" value="Unassembled WGS sequence"/>
</dbReference>
<name>A0A438AW21_9NOCA</name>
<comment type="caution">
    <text evidence="2">The sequence shown here is derived from an EMBL/GenBank/DDBJ whole genome shotgun (WGS) entry which is preliminary data.</text>
</comment>
<evidence type="ECO:0000313" key="3">
    <source>
        <dbReference type="Proteomes" id="UP000283479"/>
    </source>
</evidence>
<keyword evidence="1" id="KW-0732">Signal</keyword>
<dbReference type="OrthoDB" id="9845667at2"/>
<feature type="signal peptide" evidence="1">
    <location>
        <begin position="1"/>
        <end position="34"/>
    </location>
</feature>
<gene>
    <name evidence="2" type="ORF">EGT50_09295</name>
</gene>
<keyword evidence="3" id="KW-1185">Reference proteome</keyword>
<protein>
    <submittedName>
        <fullName evidence="2">Uncharacterized protein</fullName>
    </submittedName>
</protein>
<evidence type="ECO:0000256" key="1">
    <source>
        <dbReference type="SAM" id="SignalP"/>
    </source>
</evidence>